<proteinExistence type="predicted"/>
<dbReference type="SUPFAM" id="SSF159121">
    <property type="entry name" value="BC4932-like"/>
    <property type="match status" value="1"/>
</dbReference>
<protein>
    <submittedName>
        <fullName evidence="2">Membrane-bound extracellular protein</fullName>
    </submittedName>
</protein>
<dbReference type="Gene3D" id="2.40.50.480">
    <property type="match status" value="1"/>
</dbReference>
<reference evidence="2 3" key="1">
    <citation type="journal article" date="2014" name="Genome Announc.">
        <title>Draft Genome Sequence of Lactobacillus plantarum CMPG5300, a Human Vaginal Isolate.</title>
        <authorList>
            <person name="Malik S."/>
            <person name="Siezen R.J."/>
            <person name="Renckens B."/>
            <person name="Vaneechoutte M."/>
            <person name="Vanderleyden J."/>
            <person name="Lebeer S."/>
        </authorList>
    </citation>
    <scope>NUCLEOTIDE SEQUENCE [LARGE SCALE GENOMIC DNA]</scope>
    <source>
        <strain evidence="2 3">CMPG5300</strain>
    </source>
</reference>
<comment type="caution">
    <text evidence="2">The sequence shown here is derived from an EMBL/GenBank/DDBJ whole genome shotgun (WGS) entry which is preliminary data.</text>
</comment>
<dbReference type="Proteomes" id="UP000029801">
    <property type="component" value="Chromosome"/>
</dbReference>
<gene>
    <name evidence="2" type="ORF">CMPG5300_2540</name>
</gene>
<dbReference type="NCBIfam" id="TIGR01655">
    <property type="entry name" value="yxeA_fam"/>
    <property type="match status" value="1"/>
</dbReference>
<keyword evidence="1" id="KW-0812">Transmembrane</keyword>
<evidence type="ECO:0000313" key="3">
    <source>
        <dbReference type="Proteomes" id="UP000029801"/>
    </source>
</evidence>
<accession>A0AAW3FKR2</accession>
<evidence type="ECO:0000313" key="2">
    <source>
        <dbReference type="EMBL" id="KGH41894.1"/>
    </source>
</evidence>
<dbReference type="PANTHER" id="PTHR36433:SF2">
    <property type="entry name" value="YXEA FAMILY PROTEIN"/>
    <property type="match status" value="1"/>
</dbReference>
<name>A0AAW3FKR2_LACPN</name>
<feature type="transmembrane region" description="Helical" evidence="1">
    <location>
        <begin position="6"/>
        <end position="26"/>
    </location>
</feature>
<dbReference type="InterPro" id="IPR036166">
    <property type="entry name" value="YxeA-like_sf"/>
</dbReference>
<dbReference type="PANTHER" id="PTHR36433">
    <property type="entry name" value="HYPOTHETICAL CYTOSOLIC PROTEIN"/>
    <property type="match status" value="1"/>
</dbReference>
<sequence length="123" mass="14194">MKKAGILGLIITIIVLVPVGLGFNWYHSNYGTKTYYTQITTKGERKTGKDDSGKPYVYYHYSQPGYSDNGFKKELDFDSVLPRSLKMHAYLKVGYNDKRQQVINWEKVNQKDIPQAALNRIQK</sequence>
<dbReference type="RefSeq" id="WP_027821719.1">
    <property type="nucleotide sequence ID" value="NZ_CM002918.1"/>
</dbReference>
<keyword evidence="1" id="KW-1133">Transmembrane helix</keyword>
<dbReference type="EMBL" id="AXZV01000015">
    <property type="protein sequence ID" value="KGH41894.1"/>
    <property type="molecule type" value="Genomic_DNA"/>
</dbReference>
<dbReference type="AlphaFoldDB" id="A0AAW3FKR2"/>
<keyword evidence="1" id="KW-0472">Membrane</keyword>
<dbReference type="InterPro" id="IPR006542">
    <property type="entry name" value="DUF1093"/>
</dbReference>
<organism evidence="2 3">
    <name type="scientific">Lactiplantibacillus plantarum CMPG5300</name>
    <dbReference type="NCBI Taxonomy" id="1304889"/>
    <lineage>
        <taxon>Bacteria</taxon>
        <taxon>Bacillati</taxon>
        <taxon>Bacillota</taxon>
        <taxon>Bacilli</taxon>
        <taxon>Lactobacillales</taxon>
        <taxon>Lactobacillaceae</taxon>
        <taxon>Lactiplantibacillus</taxon>
    </lineage>
</organism>
<dbReference type="Pfam" id="PF06486">
    <property type="entry name" value="DUF1093"/>
    <property type="match status" value="1"/>
</dbReference>
<evidence type="ECO:0000256" key="1">
    <source>
        <dbReference type="SAM" id="Phobius"/>
    </source>
</evidence>